<gene>
    <name evidence="2" type="ORF">JOF56_007685</name>
</gene>
<organism evidence="2 3">
    <name type="scientific">Kibdelosporangium banguiense</name>
    <dbReference type="NCBI Taxonomy" id="1365924"/>
    <lineage>
        <taxon>Bacteria</taxon>
        <taxon>Bacillati</taxon>
        <taxon>Actinomycetota</taxon>
        <taxon>Actinomycetes</taxon>
        <taxon>Pseudonocardiales</taxon>
        <taxon>Pseudonocardiaceae</taxon>
        <taxon>Kibdelosporangium</taxon>
    </lineage>
</organism>
<dbReference type="Proteomes" id="UP001519332">
    <property type="component" value="Unassembled WGS sequence"/>
</dbReference>
<accession>A0ABS4TSA8</accession>
<protein>
    <submittedName>
        <fullName evidence="2">Uncharacterized protein YraI</fullName>
    </submittedName>
</protein>
<name>A0ABS4TSA8_9PSEU</name>
<evidence type="ECO:0000313" key="3">
    <source>
        <dbReference type="Proteomes" id="UP001519332"/>
    </source>
</evidence>
<dbReference type="RefSeq" id="WP_209644270.1">
    <property type="nucleotide sequence ID" value="NZ_JAGINW010000001.1"/>
</dbReference>
<keyword evidence="3" id="KW-1185">Reference proteome</keyword>
<sequence>MIRRLLLVAATTLGVVAVMPAAQAQAIPQCRSGYTCLYQWYQDAAHTVFAGYLSVDCRGNSASSGTRTRYLEFNQARCNDL</sequence>
<proteinExistence type="predicted"/>
<feature type="signal peptide" evidence="1">
    <location>
        <begin position="1"/>
        <end position="24"/>
    </location>
</feature>
<evidence type="ECO:0000256" key="1">
    <source>
        <dbReference type="SAM" id="SignalP"/>
    </source>
</evidence>
<dbReference type="InterPro" id="IPR046256">
    <property type="entry name" value="DUF6289"/>
</dbReference>
<dbReference type="EMBL" id="JAGINW010000001">
    <property type="protein sequence ID" value="MBP2327300.1"/>
    <property type="molecule type" value="Genomic_DNA"/>
</dbReference>
<reference evidence="2 3" key="1">
    <citation type="submission" date="2021-03" db="EMBL/GenBank/DDBJ databases">
        <title>Sequencing the genomes of 1000 actinobacteria strains.</title>
        <authorList>
            <person name="Klenk H.-P."/>
        </authorList>
    </citation>
    <scope>NUCLEOTIDE SEQUENCE [LARGE SCALE GENOMIC DNA]</scope>
    <source>
        <strain evidence="2 3">DSM 46670</strain>
    </source>
</reference>
<evidence type="ECO:0000313" key="2">
    <source>
        <dbReference type="EMBL" id="MBP2327300.1"/>
    </source>
</evidence>
<keyword evidence="1" id="KW-0732">Signal</keyword>
<feature type="chain" id="PRO_5046112441" evidence="1">
    <location>
        <begin position="25"/>
        <end position="81"/>
    </location>
</feature>
<comment type="caution">
    <text evidence="2">The sequence shown here is derived from an EMBL/GenBank/DDBJ whole genome shotgun (WGS) entry which is preliminary data.</text>
</comment>
<dbReference type="Pfam" id="PF19806">
    <property type="entry name" value="DUF6289"/>
    <property type="match status" value="1"/>
</dbReference>